<proteinExistence type="predicted"/>
<dbReference type="AlphaFoldDB" id="A0AA88T9U8"/>
<feature type="compositionally biased region" description="Polar residues" evidence="3">
    <location>
        <begin position="475"/>
        <end position="487"/>
    </location>
</feature>
<dbReference type="GO" id="GO:0003682">
    <property type="term" value="F:chromatin binding"/>
    <property type="evidence" value="ECO:0007669"/>
    <property type="project" value="TreeGrafter"/>
</dbReference>
<dbReference type="EMBL" id="JAUPFM010000002">
    <property type="protein sequence ID" value="KAK2859322.1"/>
    <property type="molecule type" value="Genomic_DNA"/>
</dbReference>
<dbReference type="GO" id="GO:0030893">
    <property type="term" value="C:meiotic cohesin complex"/>
    <property type="evidence" value="ECO:0007669"/>
    <property type="project" value="TreeGrafter"/>
</dbReference>
<dbReference type="PANTHER" id="PTHR12585">
    <property type="entry name" value="SCC1 / RAD21 FAMILY MEMBER"/>
    <property type="match status" value="1"/>
</dbReference>
<keyword evidence="6" id="KW-1185">Reference proteome</keyword>
<feature type="compositionally biased region" description="Basic and acidic residues" evidence="3">
    <location>
        <begin position="259"/>
        <end position="271"/>
    </location>
</feature>
<evidence type="ECO:0000313" key="6">
    <source>
        <dbReference type="Proteomes" id="UP001187415"/>
    </source>
</evidence>
<feature type="domain" description="Rad21/Rec8-like protein N-terminal" evidence="4">
    <location>
        <begin position="1"/>
        <end position="99"/>
    </location>
</feature>
<reference evidence="5" key="1">
    <citation type="submission" date="2023-07" db="EMBL/GenBank/DDBJ databases">
        <title>Chromosome-level Genome Assembly of Striped Snakehead (Channa striata).</title>
        <authorList>
            <person name="Liu H."/>
        </authorList>
    </citation>
    <scope>NUCLEOTIDE SEQUENCE</scope>
    <source>
        <strain evidence="5">Gz</strain>
        <tissue evidence="5">Muscle</tissue>
    </source>
</reference>
<protein>
    <recommendedName>
        <fullName evidence="4">Rad21/Rec8-like protein N-terminal domain-containing protein</fullName>
    </recommendedName>
</protein>
<gene>
    <name evidence="5" type="ORF">Q5P01_003942</name>
</gene>
<accession>A0AA88T9U8</accession>
<feature type="region of interest" description="Disordered" evidence="3">
    <location>
        <begin position="361"/>
        <end position="391"/>
    </location>
</feature>
<feature type="compositionally biased region" description="Basic and acidic residues" evidence="3">
    <location>
        <begin position="372"/>
        <end position="387"/>
    </location>
</feature>
<feature type="region of interest" description="Disordered" evidence="3">
    <location>
        <begin position="475"/>
        <end position="497"/>
    </location>
</feature>
<evidence type="ECO:0000256" key="1">
    <source>
        <dbReference type="ARBA" id="ARBA00004123"/>
    </source>
</evidence>
<evidence type="ECO:0000259" key="4">
    <source>
        <dbReference type="Pfam" id="PF04825"/>
    </source>
</evidence>
<dbReference type="PANTHER" id="PTHR12585:SF27">
    <property type="entry name" value="MEIOTIC RECOMBINATION PROTEIN REC8 HOMOLOG"/>
    <property type="match status" value="1"/>
</dbReference>
<dbReference type="InterPro" id="IPR006910">
    <property type="entry name" value="Rad21_Rec8_N"/>
</dbReference>
<evidence type="ECO:0000256" key="3">
    <source>
        <dbReference type="SAM" id="MobiDB-lite"/>
    </source>
</evidence>
<comment type="subcellular location">
    <subcellularLocation>
        <location evidence="1">Nucleus</location>
    </subcellularLocation>
</comment>
<sequence>MFNYPVVLHCHTGRFSTTWLAATRGIRPTRKELLKVDLGFPAPQPKLPRPRFSLCLSSQLQYGVVIVYHKQCGFMLEEVQQIIDWLLLAKACIHIDMAEIGRSDTNTHIRLVTHIQTFSVAPSFPYRHGLDVPESFYMMELAHFWSHEINSPAEFMIEEVGSQHSLVLSPHFTLDNNAAITLTEKEQLVISTAEVHHRIDLLMDQPDQFHREVEEMQTYQRIRECQGAMSCQSVEVLQAAVALEMTPLQVNMPSPPSEASEKDQMTESTDKEVVVPPARKPVGGQRRQLVFADPGMQISDRTIKKQIRNPLMKVLLHLPTLTKRVPPRQLFSAPCGCGHVDLQSLWKQYALITVLPECGEKQREEKEEEGEEVKGESEQDKEILRTERSRRHSGMKEVAALDVILDMSNEDKSVNDVITPVSKCWIPSSLQRLGEVTFDSLLPQEFDRTTAPHTFYKLLELLSINQVTACQTEPCSLTPRTNPSPSGHDTGRPGHPRVKERVVWVDTKKTQVKNKAGKLKEKEITILEVRVKAQRPGDKQLQEVLYSTEAHTDRSFCRTGMNILPWKQRCTGDNGLAPAEITMALDTESRQLD</sequence>
<dbReference type="GO" id="GO:0051177">
    <property type="term" value="P:meiotic sister chromatid cohesion"/>
    <property type="evidence" value="ECO:0007669"/>
    <property type="project" value="TreeGrafter"/>
</dbReference>
<keyword evidence="2" id="KW-0539">Nucleus</keyword>
<evidence type="ECO:0000313" key="5">
    <source>
        <dbReference type="EMBL" id="KAK2859322.1"/>
    </source>
</evidence>
<dbReference type="Proteomes" id="UP001187415">
    <property type="component" value="Unassembled WGS sequence"/>
</dbReference>
<organism evidence="5 6">
    <name type="scientific">Channa striata</name>
    <name type="common">Snakehead murrel</name>
    <name type="synonym">Ophicephalus striatus</name>
    <dbReference type="NCBI Taxonomy" id="64152"/>
    <lineage>
        <taxon>Eukaryota</taxon>
        <taxon>Metazoa</taxon>
        <taxon>Chordata</taxon>
        <taxon>Craniata</taxon>
        <taxon>Vertebrata</taxon>
        <taxon>Euteleostomi</taxon>
        <taxon>Actinopterygii</taxon>
        <taxon>Neopterygii</taxon>
        <taxon>Teleostei</taxon>
        <taxon>Neoteleostei</taxon>
        <taxon>Acanthomorphata</taxon>
        <taxon>Anabantaria</taxon>
        <taxon>Anabantiformes</taxon>
        <taxon>Channoidei</taxon>
        <taxon>Channidae</taxon>
        <taxon>Channa</taxon>
    </lineage>
</organism>
<dbReference type="InterPro" id="IPR039781">
    <property type="entry name" value="Rad21/Rec8-like"/>
</dbReference>
<feature type="region of interest" description="Disordered" evidence="3">
    <location>
        <begin position="251"/>
        <end position="271"/>
    </location>
</feature>
<name>A0AA88T9U8_CHASR</name>
<dbReference type="GO" id="GO:0005634">
    <property type="term" value="C:nucleus"/>
    <property type="evidence" value="ECO:0007669"/>
    <property type="project" value="UniProtKB-SubCell"/>
</dbReference>
<dbReference type="Pfam" id="PF04825">
    <property type="entry name" value="Rad21_Rec8_N"/>
    <property type="match status" value="1"/>
</dbReference>
<comment type="caution">
    <text evidence="5">The sequence shown here is derived from an EMBL/GenBank/DDBJ whole genome shotgun (WGS) entry which is preliminary data.</text>
</comment>
<dbReference type="GO" id="GO:0006302">
    <property type="term" value="P:double-strand break repair"/>
    <property type="evidence" value="ECO:0007669"/>
    <property type="project" value="TreeGrafter"/>
</dbReference>
<evidence type="ECO:0000256" key="2">
    <source>
        <dbReference type="ARBA" id="ARBA00023242"/>
    </source>
</evidence>